<name>A0A0M2NHK0_9FIRM</name>
<dbReference type="InterPro" id="IPR036291">
    <property type="entry name" value="NAD(P)-bd_dom_sf"/>
</dbReference>
<dbReference type="InterPro" id="IPR002347">
    <property type="entry name" value="SDR_fam"/>
</dbReference>
<dbReference type="Proteomes" id="UP000034076">
    <property type="component" value="Unassembled WGS sequence"/>
</dbReference>
<reference evidence="4 5" key="1">
    <citation type="submission" date="2015-04" db="EMBL/GenBank/DDBJ databases">
        <title>Draft genome sequence of bacteremic isolate Catabacter hongkongensis type strain HKU16T.</title>
        <authorList>
            <person name="Lau S.K."/>
            <person name="Teng J.L."/>
            <person name="Huang Y."/>
            <person name="Curreem S.O."/>
            <person name="Tsui S.K."/>
            <person name="Woo P.C."/>
        </authorList>
    </citation>
    <scope>NUCLEOTIDE SEQUENCE [LARGE SCALE GENOMIC DNA]</scope>
    <source>
        <strain evidence="4 5">HKU16</strain>
    </source>
</reference>
<dbReference type="PATRIC" id="fig|270498.16.peg.2311"/>
<dbReference type="GO" id="GO:0016616">
    <property type="term" value="F:oxidoreductase activity, acting on the CH-OH group of donors, NAD or NADP as acceptor"/>
    <property type="evidence" value="ECO:0007669"/>
    <property type="project" value="UniProtKB-ARBA"/>
</dbReference>
<evidence type="ECO:0000313" key="4">
    <source>
        <dbReference type="EMBL" id="KKI49750.1"/>
    </source>
</evidence>
<protein>
    <submittedName>
        <fullName evidence="4">Short-chain dehydrogenase/reductase SDR</fullName>
    </submittedName>
</protein>
<dbReference type="PROSITE" id="PS00061">
    <property type="entry name" value="ADH_SHORT"/>
    <property type="match status" value="1"/>
</dbReference>
<dbReference type="Gene3D" id="3.40.50.720">
    <property type="entry name" value="NAD(P)-binding Rossmann-like Domain"/>
    <property type="match status" value="1"/>
</dbReference>
<proteinExistence type="inferred from homology"/>
<dbReference type="SUPFAM" id="SSF51735">
    <property type="entry name" value="NAD(P)-binding Rossmann-fold domains"/>
    <property type="match status" value="1"/>
</dbReference>
<evidence type="ECO:0000256" key="2">
    <source>
        <dbReference type="ARBA" id="ARBA00023002"/>
    </source>
</evidence>
<organism evidence="4 5">
    <name type="scientific">Christensenella hongkongensis</name>
    <dbReference type="NCBI Taxonomy" id="270498"/>
    <lineage>
        <taxon>Bacteria</taxon>
        <taxon>Bacillati</taxon>
        <taxon>Bacillota</taxon>
        <taxon>Clostridia</taxon>
        <taxon>Christensenellales</taxon>
        <taxon>Christensenellaceae</taxon>
        <taxon>Christensenella</taxon>
    </lineage>
</organism>
<comment type="caution">
    <text evidence="4">The sequence shown here is derived from an EMBL/GenBank/DDBJ whole genome shotgun (WGS) entry which is preliminary data.</text>
</comment>
<dbReference type="OrthoDB" id="9808814at2"/>
<gene>
    <name evidence="4" type="ORF">CHK_2770</name>
</gene>
<dbReference type="RefSeq" id="WP_046444566.1">
    <property type="nucleotide sequence ID" value="NZ_CAUERS010000002.1"/>
</dbReference>
<sequence>MKKLVVITGASSGIGREFAKRFSGMGHPVLLLARRLKNMEELNLPDSICRSVDVTDKYAMEKAIREAEEKYGKTDCLINCAGIMLLGSPVKQSYEEWDRMIDVNVKGILTGTHVVLPDMVGRNEGTIINISSVAGRKTFDSHSVYCGTKFAVHAITEAMRKEVSGSNVRISVIAPAITETELLTHTTDEQIVADYNETKKQIERGMDVSQVADCAEFIYNMPQEVCIREIVLAKTKQAD</sequence>
<dbReference type="PRINTS" id="PR00081">
    <property type="entry name" value="GDHRDH"/>
</dbReference>
<dbReference type="PANTHER" id="PTHR42901:SF1">
    <property type="entry name" value="ALCOHOL DEHYDROGENASE"/>
    <property type="match status" value="1"/>
</dbReference>
<dbReference type="FunFam" id="3.40.50.720:FF:000047">
    <property type="entry name" value="NADP-dependent L-serine/L-allo-threonine dehydrogenase"/>
    <property type="match status" value="1"/>
</dbReference>
<dbReference type="PANTHER" id="PTHR42901">
    <property type="entry name" value="ALCOHOL DEHYDROGENASE"/>
    <property type="match status" value="1"/>
</dbReference>
<dbReference type="STRING" id="270498.CHK_2770"/>
<keyword evidence="2" id="KW-0560">Oxidoreductase</keyword>
<evidence type="ECO:0000256" key="3">
    <source>
        <dbReference type="RuleBase" id="RU000363"/>
    </source>
</evidence>
<dbReference type="Pfam" id="PF00106">
    <property type="entry name" value="adh_short"/>
    <property type="match status" value="1"/>
</dbReference>
<comment type="similarity">
    <text evidence="1 3">Belongs to the short-chain dehydrogenases/reductases (SDR) family.</text>
</comment>
<evidence type="ECO:0000256" key="1">
    <source>
        <dbReference type="ARBA" id="ARBA00006484"/>
    </source>
</evidence>
<dbReference type="PRINTS" id="PR00080">
    <property type="entry name" value="SDRFAMILY"/>
</dbReference>
<keyword evidence="5" id="KW-1185">Reference proteome</keyword>
<dbReference type="InterPro" id="IPR020904">
    <property type="entry name" value="Sc_DH/Rdtase_CS"/>
</dbReference>
<evidence type="ECO:0000313" key="5">
    <source>
        <dbReference type="Proteomes" id="UP000034076"/>
    </source>
</evidence>
<accession>A0A0M2NHK0</accession>
<dbReference type="AlphaFoldDB" id="A0A0M2NHK0"/>
<dbReference type="EMBL" id="LAYJ01000123">
    <property type="protein sequence ID" value="KKI49750.1"/>
    <property type="molecule type" value="Genomic_DNA"/>
</dbReference>